<dbReference type="AlphaFoldDB" id="A0AAD5WQ06"/>
<gene>
    <name evidence="4" type="ORF">MKZ38_006002</name>
</gene>
<feature type="compositionally biased region" description="Basic and acidic residues" evidence="2">
    <location>
        <begin position="74"/>
        <end position="84"/>
    </location>
</feature>
<feature type="coiled-coil region" evidence="1">
    <location>
        <begin position="317"/>
        <end position="351"/>
    </location>
</feature>
<proteinExistence type="predicted"/>
<feature type="region of interest" description="Disordered" evidence="2">
    <location>
        <begin position="1"/>
        <end position="136"/>
    </location>
</feature>
<protein>
    <recommendedName>
        <fullName evidence="3">DUF7924 domain-containing protein</fullName>
    </recommendedName>
</protein>
<evidence type="ECO:0000256" key="1">
    <source>
        <dbReference type="SAM" id="Coils"/>
    </source>
</evidence>
<comment type="caution">
    <text evidence="4">The sequence shown here is derived from an EMBL/GenBank/DDBJ whole genome shotgun (WGS) entry which is preliminary data.</text>
</comment>
<evidence type="ECO:0000313" key="5">
    <source>
        <dbReference type="Proteomes" id="UP001201980"/>
    </source>
</evidence>
<sequence>MDEASSKSSQEKQPDAAVNPSVELPPSREEQITPATTSRKRQVDSDSDSDEPQLKRARLTRKNLALFGRMGRKKAPDSTDESRTTKTTSTAASGFAIQARKNGILDPRSSKPPQNLEDIRERHARPRATASPPESAYNDYVDRVERAKNEATMVVETSGKLLKEYPKGYDRVFNQACTGFPKGAGFNSGLSAPQPDFVEGLEMEEYDPFPVDEHVSGAALYKDDPHSLILPHLAGEWKGPGKDMTEAELQSAYDGAALVHARSQALNCVGKPYLGGHAKVTTFATDGTNLNLYAHYATTAEDGTFRYHQYPISSTNLKNSFDEFKKARRQLRNAQDDAREESHELRDQLKDYWKQHHNSHQPIAEGAPLPTPDLEPLVATNAYEETAPYENEASYEIVEQPCQLTPAASSRMRKASRSNSSTESHPSSHVPSNGGHKRKASSSQGSSRRESKYRSYWKKDAESGHYYHKHSDGRISWLDDDEGY</sequence>
<dbReference type="InterPro" id="IPR057684">
    <property type="entry name" value="DUF7924"/>
</dbReference>
<dbReference type="EMBL" id="JAKWBI020000365">
    <property type="protein sequence ID" value="KAJ2895956.1"/>
    <property type="molecule type" value="Genomic_DNA"/>
</dbReference>
<dbReference type="Proteomes" id="UP001201980">
    <property type="component" value="Unassembled WGS sequence"/>
</dbReference>
<evidence type="ECO:0000313" key="4">
    <source>
        <dbReference type="EMBL" id="KAJ2895956.1"/>
    </source>
</evidence>
<organism evidence="4 5">
    <name type="scientific">Zalerion maritima</name>
    <dbReference type="NCBI Taxonomy" id="339359"/>
    <lineage>
        <taxon>Eukaryota</taxon>
        <taxon>Fungi</taxon>
        <taxon>Dikarya</taxon>
        <taxon>Ascomycota</taxon>
        <taxon>Pezizomycotina</taxon>
        <taxon>Sordariomycetes</taxon>
        <taxon>Lulworthiomycetidae</taxon>
        <taxon>Lulworthiales</taxon>
        <taxon>Lulworthiaceae</taxon>
        <taxon>Zalerion</taxon>
    </lineage>
</organism>
<accession>A0AAD5WQ06</accession>
<feature type="domain" description="DUF7924" evidence="3">
    <location>
        <begin position="182"/>
        <end position="338"/>
    </location>
</feature>
<feature type="compositionally biased region" description="Basic and acidic residues" evidence="2">
    <location>
        <begin position="447"/>
        <end position="473"/>
    </location>
</feature>
<keyword evidence="1" id="KW-0175">Coiled coil</keyword>
<name>A0AAD5WQ06_9PEZI</name>
<evidence type="ECO:0000256" key="2">
    <source>
        <dbReference type="SAM" id="MobiDB-lite"/>
    </source>
</evidence>
<feature type="compositionally biased region" description="Low complexity" evidence="2">
    <location>
        <begin position="417"/>
        <end position="432"/>
    </location>
</feature>
<keyword evidence="5" id="KW-1185">Reference proteome</keyword>
<reference evidence="4" key="1">
    <citation type="submission" date="2022-07" db="EMBL/GenBank/DDBJ databases">
        <title>Draft genome sequence of Zalerion maritima ATCC 34329, a (micro)plastics degrading marine fungus.</title>
        <authorList>
            <person name="Paco A."/>
            <person name="Goncalves M.F.M."/>
            <person name="Rocha-Santos T.A.P."/>
            <person name="Alves A."/>
        </authorList>
    </citation>
    <scope>NUCLEOTIDE SEQUENCE</scope>
    <source>
        <strain evidence="4">ATCC 34329</strain>
    </source>
</reference>
<feature type="region of interest" description="Disordered" evidence="2">
    <location>
        <begin position="406"/>
        <end position="484"/>
    </location>
</feature>
<evidence type="ECO:0000259" key="3">
    <source>
        <dbReference type="Pfam" id="PF25545"/>
    </source>
</evidence>
<dbReference type="Pfam" id="PF25545">
    <property type="entry name" value="DUF7924"/>
    <property type="match status" value="1"/>
</dbReference>